<dbReference type="KEGG" id="lpil:LIP_0393"/>
<keyword evidence="5 9" id="KW-0808">Transferase</keyword>
<reference evidence="13" key="2">
    <citation type="journal article" date="2016" name="Int. J. Syst. Evol. Microbiol.">
        <title>Complete genome sequence and cell structure of Limnochorda pilosa, a Gram-negative spore-former within the phylum Firmicutes.</title>
        <authorList>
            <person name="Watanabe M."/>
            <person name="Kojima H."/>
            <person name="Fukui M."/>
        </authorList>
    </citation>
    <scope>NUCLEOTIDE SEQUENCE [LARGE SCALE GENOMIC DNA]</scope>
    <source>
        <strain evidence="13">HC45</strain>
    </source>
</reference>
<evidence type="ECO:0000256" key="7">
    <source>
        <dbReference type="ARBA" id="ARBA00023204"/>
    </source>
</evidence>
<evidence type="ECO:0000256" key="4">
    <source>
        <dbReference type="ARBA" id="ARBA00022603"/>
    </source>
</evidence>
<evidence type="ECO:0000256" key="6">
    <source>
        <dbReference type="ARBA" id="ARBA00022763"/>
    </source>
</evidence>
<dbReference type="EMBL" id="AP014924">
    <property type="protein sequence ID" value="BAS26250.1"/>
    <property type="molecule type" value="Genomic_DNA"/>
</dbReference>
<sequence length="162" mass="17825">METPLGPMVAGATAQGLCLLEFGSEHEVEEQAGRVQQLFGAPPVEGPNPHLETLQEELARYFAGQLREFSLPLVYSGTPFQRQVWDQLRRIPYGETRSYEDIAIAVRNPKAVRAVGRANGLNPIAIVIPCHRVVNKSGRLGGYGGGLGRKEYLLRLERSTLS</sequence>
<comment type="function">
    <text evidence="9">Involved in the cellular defense against the biological effects of O6-methylguanine (O6-MeG) and O4-methylthymine (O4-MeT) in DNA. Repairs the methylated nucleobase in DNA by stoichiometrically transferring the methyl group to a cysteine residue in the enzyme. This is a suicide reaction: the enzyme is irreversibly inactivated.</text>
</comment>
<dbReference type="InterPro" id="IPR036631">
    <property type="entry name" value="MGMT_N_sf"/>
</dbReference>
<dbReference type="SUPFAM" id="SSF46767">
    <property type="entry name" value="Methylated DNA-protein cysteine methyltransferase, C-terminal domain"/>
    <property type="match status" value="1"/>
</dbReference>
<evidence type="ECO:0000259" key="10">
    <source>
        <dbReference type="Pfam" id="PF01035"/>
    </source>
</evidence>
<comment type="catalytic activity">
    <reaction evidence="1 9">
        <text>a 4-O-methyl-thymidine in DNA + L-cysteinyl-[protein] = a thymidine in DNA + S-methyl-L-cysteinyl-[protein]</text>
        <dbReference type="Rhea" id="RHEA:53428"/>
        <dbReference type="Rhea" id="RHEA-COMP:10131"/>
        <dbReference type="Rhea" id="RHEA-COMP:10132"/>
        <dbReference type="Rhea" id="RHEA-COMP:13555"/>
        <dbReference type="Rhea" id="RHEA-COMP:13556"/>
        <dbReference type="ChEBI" id="CHEBI:29950"/>
        <dbReference type="ChEBI" id="CHEBI:82612"/>
        <dbReference type="ChEBI" id="CHEBI:137386"/>
        <dbReference type="ChEBI" id="CHEBI:137387"/>
        <dbReference type="EC" id="2.1.1.63"/>
    </reaction>
</comment>
<dbReference type="AlphaFoldDB" id="A0A0K2SGN4"/>
<dbReference type="HAMAP" id="MF_00772">
    <property type="entry name" value="OGT"/>
    <property type="match status" value="1"/>
</dbReference>
<comment type="miscellaneous">
    <text evidence="9">This enzyme catalyzes only one turnover and therefore is not strictly catalytic. According to one definition, an enzyme is a biocatalyst that acts repeatedly and over many reaction cycles.</text>
</comment>
<name>A0A0K2SGN4_LIMPI</name>
<protein>
    <recommendedName>
        <fullName evidence="9">Methylated-DNA--protein-cysteine methyltransferase</fullName>
        <ecNumber evidence="9">2.1.1.63</ecNumber>
    </recommendedName>
    <alternativeName>
        <fullName evidence="9">6-O-methylguanine-DNA methyltransferase</fullName>
        <shortName evidence="9">MGMT</shortName>
    </alternativeName>
    <alternativeName>
        <fullName evidence="9">O-6-methylguanine-DNA-alkyltransferase</fullName>
    </alternativeName>
</protein>
<evidence type="ECO:0000256" key="2">
    <source>
        <dbReference type="ARBA" id="ARBA00008711"/>
    </source>
</evidence>
<dbReference type="PANTHER" id="PTHR10815">
    <property type="entry name" value="METHYLATED-DNA--PROTEIN-CYSTEINE METHYLTRANSFERASE"/>
    <property type="match status" value="1"/>
</dbReference>
<dbReference type="InterPro" id="IPR008332">
    <property type="entry name" value="MethylG_MeTrfase_N"/>
</dbReference>
<dbReference type="NCBIfam" id="TIGR00589">
    <property type="entry name" value="ogt"/>
    <property type="match status" value="1"/>
</dbReference>
<keyword evidence="3 9" id="KW-0963">Cytoplasm</keyword>
<feature type="domain" description="Methylated-DNA-[protein]-cysteine S-methyltransferase DNA binding" evidence="10">
    <location>
        <begin position="79"/>
        <end position="158"/>
    </location>
</feature>
<evidence type="ECO:0000313" key="13">
    <source>
        <dbReference type="Proteomes" id="UP000065807"/>
    </source>
</evidence>
<keyword evidence="6 9" id="KW-0227">DNA damage</keyword>
<gene>
    <name evidence="12" type="ORF">LIP_0393</name>
</gene>
<dbReference type="FunFam" id="1.10.10.10:FF:000214">
    <property type="entry name" value="Methylated-DNA--protein-cysteine methyltransferase"/>
    <property type="match status" value="1"/>
</dbReference>
<dbReference type="InterPro" id="IPR001497">
    <property type="entry name" value="MethylDNA_cys_MeTrfase_AS"/>
</dbReference>
<evidence type="ECO:0000256" key="1">
    <source>
        <dbReference type="ARBA" id="ARBA00001286"/>
    </source>
</evidence>
<feature type="domain" description="Methylguanine DNA methyltransferase ribonuclease-like" evidence="11">
    <location>
        <begin position="1"/>
        <end position="73"/>
    </location>
</feature>
<dbReference type="GO" id="GO:0003908">
    <property type="term" value="F:methylated-DNA-[protein]-cysteine S-methyltransferase activity"/>
    <property type="evidence" value="ECO:0007669"/>
    <property type="project" value="UniProtKB-UniRule"/>
</dbReference>
<dbReference type="GO" id="GO:0005737">
    <property type="term" value="C:cytoplasm"/>
    <property type="evidence" value="ECO:0007669"/>
    <property type="project" value="UniProtKB-SubCell"/>
</dbReference>
<dbReference type="SUPFAM" id="SSF53155">
    <property type="entry name" value="Methylated DNA-protein cysteine methyltransferase domain"/>
    <property type="match status" value="1"/>
</dbReference>
<accession>A0A0K2SGN4</accession>
<dbReference type="PROSITE" id="PS00374">
    <property type="entry name" value="MGMT"/>
    <property type="match status" value="1"/>
</dbReference>
<dbReference type="InterPro" id="IPR014048">
    <property type="entry name" value="MethylDNA_cys_MeTrfase_DNA-bd"/>
</dbReference>
<dbReference type="PATRIC" id="fig|1555112.3.peg.411"/>
<dbReference type="GO" id="GO:0032259">
    <property type="term" value="P:methylation"/>
    <property type="evidence" value="ECO:0007669"/>
    <property type="project" value="UniProtKB-KW"/>
</dbReference>
<dbReference type="Pfam" id="PF01035">
    <property type="entry name" value="DNA_binding_1"/>
    <property type="match status" value="1"/>
</dbReference>
<dbReference type="CDD" id="cd06445">
    <property type="entry name" value="ATase"/>
    <property type="match status" value="1"/>
</dbReference>
<reference evidence="13" key="1">
    <citation type="submission" date="2015-07" db="EMBL/GenBank/DDBJ databases">
        <title>Complete genome sequence and phylogenetic analysis of Limnochorda pilosa.</title>
        <authorList>
            <person name="Watanabe M."/>
            <person name="Kojima H."/>
            <person name="Fukui M."/>
        </authorList>
    </citation>
    <scope>NUCLEOTIDE SEQUENCE [LARGE SCALE GENOMIC DNA]</scope>
    <source>
        <strain evidence="13">HC45</strain>
    </source>
</reference>
<dbReference type="GO" id="GO:0006307">
    <property type="term" value="P:DNA alkylation repair"/>
    <property type="evidence" value="ECO:0007669"/>
    <property type="project" value="UniProtKB-UniRule"/>
</dbReference>
<dbReference type="EC" id="2.1.1.63" evidence="9"/>
<dbReference type="Gene3D" id="1.10.10.10">
    <property type="entry name" value="Winged helix-like DNA-binding domain superfamily/Winged helix DNA-binding domain"/>
    <property type="match status" value="1"/>
</dbReference>
<dbReference type="PANTHER" id="PTHR10815:SF5">
    <property type="entry name" value="METHYLATED-DNA--PROTEIN-CYSTEINE METHYLTRANSFERASE"/>
    <property type="match status" value="1"/>
</dbReference>
<organism evidence="12 13">
    <name type="scientific">Limnochorda pilosa</name>
    <dbReference type="NCBI Taxonomy" id="1555112"/>
    <lineage>
        <taxon>Bacteria</taxon>
        <taxon>Bacillati</taxon>
        <taxon>Bacillota</taxon>
        <taxon>Limnochordia</taxon>
        <taxon>Limnochordales</taxon>
        <taxon>Limnochordaceae</taxon>
        <taxon>Limnochorda</taxon>
    </lineage>
</organism>
<dbReference type="STRING" id="1555112.LIP_0393"/>
<dbReference type="InterPro" id="IPR036388">
    <property type="entry name" value="WH-like_DNA-bd_sf"/>
</dbReference>
<evidence type="ECO:0000256" key="8">
    <source>
        <dbReference type="ARBA" id="ARBA00049348"/>
    </source>
</evidence>
<proteinExistence type="inferred from homology"/>
<dbReference type="Pfam" id="PF02870">
    <property type="entry name" value="Methyltransf_1N"/>
    <property type="match status" value="1"/>
</dbReference>
<comment type="catalytic activity">
    <reaction evidence="8 9">
        <text>a 6-O-methyl-2'-deoxyguanosine in DNA + L-cysteinyl-[protein] = S-methyl-L-cysteinyl-[protein] + a 2'-deoxyguanosine in DNA</text>
        <dbReference type="Rhea" id="RHEA:24000"/>
        <dbReference type="Rhea" id="RHEA-COMP:10131"/>
        <dbReference type="Rhea" id="RHEA-COMP:10132"/>
        <dbReference type="Rhea" id="RHEA-COMP:11367"/>
        <dbReference type="Rhea" id="RHEA-COMP:11368"/>
        <dbReference type="ChEBI" id="CHEBI:29950"/>
        <dbReference type="ChEBI" id="CHEBI:82612"/>
        <dbReference type="ChEBI" id="CHEBI:85445"/>
        <dbReference type="ChEBI" id="CHEBI:85448"/>
        <dbReference type="EC" id="2.1.1.63"/>
    </reaction>
</comment>
<keyword evidence="4 9" id="KW-0489">Methyltransferase</keyword>
<evidence type="ECO:0000256" key="5">
    <source>
        <dbReference type="ARBA" id="ARBA00022679"/>
    </source>
</evidence>
<dbReference type="InterPro" id="IPR023546">
    <property type="entry name" value="MGMT"/>
</dbReference>
<dbReference type="InterPro" id="IPR036217">
    <property type="entry name" value="MethylDNA_cys_MeTrfase_DNAb"/>
</dbReference>
<evidence type="ECO:0000259" key="11">
    <source>
        <dbReference type="Pfam" id="PF02870"/>
    </source>
</evidence>
<comment type="similarity">
    <text evidence="2 9">Belongs to the MGMT family.</text>
</comment>
<comment type="subcellular location">
    <subcellularLocation>
        <location evidence="9">Cytoplasm</location>
    </subcellularLocation>
</comment>
<dbReference type="Gene3D" id="3.30.160.70">
    <property type="entry name" value="Methylated DNA-protein cysteine methyltransferase domain"/>
    <property type="match status" value="1"/>
</dbReference>
<dbReference type="Proteomes" id="UP000065807">
    <property type="component" value="Chromosome"/>
</dbReference>
<feature type="active site" description="Nucleophile; methyl group acceptor" evidence="9">
    <location>
        <position position="130"/>
    </location>
</feature>
<evidence type="ECO:0000256" key="3">
    <source>
        <dbReference type="ARBA" id="ARBA00022490"/>
    </source>
</evidence>
<keyword evidence="7 9" id="KW-0234">DNA repair</keyword>
<keyword evidence="13" id="KW-1185">Reference proteome</keyword>
<evidence type="ECO:0000313" key="12">
    <source>
        <dbReference type="EMBL" id="BAS26250.1"/>
    </source>
</evidence>
<evidence type="ECO:0000256" key="9">
    <source>
        <dbReference type="HAMAP-Rule" id="MF_00772"/>
    </source>
</evidence>